<keyword evidence="1 2" id="KW-0732">Signal</keyword>
<evidence type="ECO:0000313" key="3">
    <source>
        <dbReference type="EMBL" id="MZR22919.1"/>
    </source>
</evidence>
<proteinExistence type="predicted"/>
<comment type="caution">
    <text evidence="3">The sequence shown here is derived from an EMBL/GenBank/DDBJ whole genome shotgun (WGS) entry which is preliminary data.</text>
</comment>
<dbReference type="SUPFAM" id="SSF89392">
    <property type="entry name" value="Prokaryotic lipoproteins and lipoprotein localization factors"/>
    <property type="match status" value="1"/>
</dbReference>
<feature type="chain" id="PRO_5032572327" description="Outer membrane lipoprotein carrier protein LolA" evidence="2">
    <location>
        <begin position="23"/>
        <end position="202"/>
    </location>
</feature>
<dbReference type="RefSeq" id="WP_161339374.1">
    <property type="nucleotide sequence ID" value="NZ_JBHSDG010000004.1"/>
</dbReference>
<dbReference type="OrthoDB" id="5700849at2"/>
<keyword evidence="4" id="KW-1185">Reference proteome</keyword>
<reference evidence="3 4" key="1">
    <citation type="journal article" date="2014" name="Int. J. Syst. Evol. Microbiol.">
        <title>Sneathiella chungangensis sp. nov., isolated from a marine sand, and emended description of the genus Sneathiella.</title>
        <authorList>
            <person name="Siamphan C."/>
            <person name="Kim H."/>
            <person name="Lee J.S."/>
            <person name="Kim W."/>
        </authorList>
    </citation>
    <scope>NUCLEOTIDE SEQUENCE [LARGE SCALE GENOMIC DNA]</scope>
    <source>
        <strain evidence="3 4">KCTC 32476</strain>
    </source>
</reference>
<organism evidence="3 4">
    <name type="scientific">Sneathiella chungangensis</name>
    <dbReference type="NCBI Taxonomy" id="1418234"/>
    <lineage>
        <taxon>Bacteria</taxon>
        <taxon>Pseudomonadati</taxon>
        <taxon>Pseudomonadota</taxon>
        <taxon>Alphaproteobacteria</taxon>
        <taxon>Sneathiellales</taxon>
        <taxon>Sneathiellaceae</taxon>
        <taxon>Sneathiella</taxon>
    </lineage>
</organism>
<evidence type="ECO:0000256" key="2">
    <source>
        <dbReference type="SAM" id="SignalP"/>
    </source>
</evidence>
<dbReference type="CDD" id="cd16325">
    <property type="entry name" value="LolA"/>
    <property type="match status" value="1"/>
</dbReference>
<dbReference type="Proteomes" id="UP000445696">
    <property type="component" value="Unassembled WGS sequence"/>
</dbReference>
<dbReference type="EMBL" id="WTVA01000004">
    <property type="protein sequence ID" value="MZR22919.1"/>
    <property type="molecule type" value="Genomic_DNA"/>
</dbReference>
<dbReference type="Gene3D" id="2.50.20.10">
    <property type="entry name" value="Lipoprotein localisation LolA/LolB/LppX"/>
    <property type="match status" value="1"/>
</dbReference>
<dbReference type="AlphaFoldDB" id="A0A845MGH3"/>
<sequence>MLRTIRLLIIIVMAAAIFPAQAAPVALKEGEGLMGRFQQARYLRGFDKPILSEGAFYLLPKSALIWQTEKPFFSRMVIDETGLSQALKGAEVTRLSFKQFPGFKLLRDTFENSLGGNWAPLEEMAGAKLLPVDGGYTLRFAPKASGLNLPFAYLNFEIDDFLKTVEIVKSNGDRDVITFSDQRVASAEDINQAAQTNREKQP</sequence>
<dbReference type="InterPro" id="IPR029046">
    <property type="entry name" value="LolA/LolB/LppX"/>
</dbReference>
<evidence type="ECO:0000313" key="4">
    <source>
        <dbReference type="Proteomes" id="UP000445696"/>
    </source>
</evidence>
<accession>A0A845MGH3</accession>
<gene>
    <name evidence="3" type="ORF">GQF03_11300</name>
</gene>
<feature type="signal peptide" evidence="2">
    <location>
        <begin position="1"/>
        <end position="22"/>
    </location>
</feature>
<name>A0A845MGH3_9PROT</name>
<evidence type="ECO:0008006" key="5">
    <source>
        <dbReference type="Google" id="ProtNLM"/>
    </source>
</evidence>
<evidence type="ECO:0000256" key="1">
    <source>
        <dbReference type="ARBA" id="ARBA00022729"/>
    </source>
</evidence>
<protein>
    <recommendedName>
        <fullName evidence="5">Outer membrane lipoprotein carrier protein LolA</fullName>
    </recommendedName>
</protein>
<dbReference type="InterPro" id="IPR004564">
    <property type="entry name" value="OM_lipoprot_carrier_LolA-like"/>
</dbReference>